<dbReference type="Pfam" id="PF01475">
    <property type="entry name" value="FUR"/>
    <property type="match status" value="1"/>
</dbReference>
<gene>
    <name evidence="1" type="ORF">C7U56_03350</name>
</gene>
<dbReference type="InterPro" id="IPR036388">
    <property type="entry name" value="WH-like_DNA-bd_sf"/>
</dbReference>
<protein>
    <submittedName>
        <fullName evidence="1">Fe2+/Zn2+ uptake regulation protein</fullName>
    </submittedName>
</protein>
<evidence type="ECO:0000313" key="1">
    <source>
        <dbReference type="EMBL" id="PST38969.1"/>
    </source>
</evidence>
<proteinExistence type="predicted"/>
<dbReference type="Gene3D" id="1.10.10.10">
    <property type="entry name" value="Winged helix-like DNA-binding domain superfamily/Winged helix DNA-binding domain"/>
    <property type="match status" value="1"/>
</dbReference>
<dbReference type="EMBL" id="PYLO01000001">
    <property type="protein sequence ID" value="PST38969.1"/>
    <property type="molecule type" value="Genomic_DNA"/>
</dbReference>
<dbReference type="InterPro" id="IPR002481">
    <property type="entry name" value="FUR"/>
</dbReference>
<organism evidence="1 2">
    <name type="scientific">Clostridium fessum</name>
    <dbReference type="NCBI Taxonomy" id="2126740"/>
    <lineage>
        <taxon>Bacteria</taxon>
        <taxon>Bacillati</taxon>
        <taxon>Bacillota</taxon>
        <taxon>Clostridia</taxon>
        <taxon>Eubacteriales</taxon>
        <taxon>Clostridiaceae</taxon>
        <taxon>Clostridium</taxon>
    </lineage>
</organism>
<name>A0A2T3FUN8_9CLOT</name>
<keyword evidence="2" id="KW-1185">Reference proteome</keyword>
<dbReference type="GeneID" id="79840120"/>
<dbReference type="GO" id="GO:0003700">
    <property type="term" value="F:DNA-binding transcription factor activity"/>
    <property type="evidence" value="ECO:0007669"/>
    <property type="project" value="InterPro"/>
</dbReference>
<evidence type="ECO:0000313" key="2">
    <source>
        <dbReference type="Proteomes" id="UP000241048"/>
    </source>
</evidence>
<dbReference type="AlphaFoldDB" id="A0A2T3FUN8"/>
<comment type="caution">
    <text evidence="1">The sequence shown here is derived from an EMBL/GenBank/DDBJ whole genome shotgun (WGS) entry which is preliminary data.</text>
</comment>
<sequence length="91" mass="10642">MQQREQIISELKRRGKRMTDQRKIMLDVILEGRWSSCKEIYYEASKRDPGIGKATVYRMIAVLEEIGVLNRCRQYSLRNEDELSSITSDAS</sequence>
<dbReference type="InterPro" id="IPR036390">
    <property type="entry name" value="WH_DNA-bd_sf"/>
</dbReference>
<dbReference type="Proteomes" id="UP000241048">
    <property type="component" value="Unassembled WGS sequence"/>
</dbReference>
<dbReference type="RefSeq" id="WP_107000128.1">
    <property type="nucleotide sequence ID" value="NZ_CAUWBW010000017.1"/>
</dbReference>
<dbReference type="SUPFAM" id="SSF46785">
    <property type="entry name" value="Winged helix' DNA-binding domain"/>
    <property type="match status" value="1"/>
</dbReference>
<accession>A0A2T3FUN8</accession>
<reference evidence="1 2" key="1">
    <citation type="submission" date="2018-03" db="EMBL/GenBank/DDBJ databases">
        <title>Lachnoclostridium SNUG30386 gen.nov., sp.nov., isolated from human faeces.</title>
        <authorList>
            <person name="Seo B."/>
            <person name="Jeon K."/>
            <person name="Ko G."/>
        </authorList>
    </citation>
    <scope>NUCLEOTIDE SEQUENCE [LARGE SCALE GENOMIC DNA]</scope>
    <source>
        <strain evidence="1 2">SNUG30386</strain>
    </source>
</reference>